<evidence type="ECO:0000313" key="3">
    <source>
        <dbReference type="Proteomes" id="UP000308549"/>
    </source>
</evidence>
<keyword evidence="3" id="KW-1185">Reference proteome</keyword>
<dbReference type="AlphaFoldDB" id="A0A4U0TIX4"/>
<accession>A0A4U0TIX4</accession>
<dbReference type="OrthoDB" id="3943986at2759"/>
<reference evidence="2 3" key="1">
    <citation type="submission" date="2017-03" db="EMBL/GenBank/DDBJ databases">
        <title>Genomes of endolithic fungi from Antarctica.</title>
        <authorList>
            <person name="Coleine C."/>
            <person name="Masonjones S."/>
            <person name="Stajich J.E."/>
        </authorList>
    </citation>
    <scope>NUCLEOTIDE SEQUENCE [LARGE SCALE GENOMIC DNA]</scope>
    <source>
        <strain evidence="2 3">CCFEE 6315</strain>
    </source>
</reference>
<dbReference type="EMBL" id="NAJL01000109">
    <property type="protein sequence ID" value="TKA21686.1"/>
    <property type="molecule type" value="Genomic_DNA"/>
</dbReference>
<name>A0A4U0TIX4_9PEZI</name>
<proteinExistence type="predicted"/>
<evidence type="ECO:0000256" key="1">
    <source>
        <dbReference type="SAM" id="MobiDB-lite"/>
    </source>
</evidence>
<organism evidence="2 3">
    <name type="scientific">Salinomyces thailandicus</name>
    <dbReference type="NCBI Taxonomy" id="706561"/>
    <lineage>
        <taxon>Eukaryota</taxon>
        <taxon>Fungi</taxon>
        <taxon>Dikarya</taxon>
        <taxon>Ascomycota</taxon>
        <taxon>Pezizomycotina</taxon>
        <taxon>Dothideomycetes</taxon>
        <taxon>Dothideomycetidae</taxon>
        <taxon>Mycosphaerellales</taxon>
        <taxon>Teratosphaeriaceae</taxon>
        <taxon>Salinomyces</taxon>
    </lineage>
</organism>
<gene>
    <name evidence="2" type="ORF">B0A50_08754</name>
</gene>
<dbReference type="Proteomes" id="UP000308549">
    <property type="component" value="Unassembled WGS sequence"/>
</dbReference>
<comment type="caution">
    <text evidence="2">The sequence shown here is derived from an EMBL/GenBank/DDBJ whole genome shotgun (WGS) entry which is preliminary data.</text>
</comment>
<protein>
    <submittedName>
        <fullName evidence="2">Uncharacterized protein</fullName>
    </submittedName>
</protein>
<feature type="region of interest" description="Disordered" evidence="1">
    <location>
        <begin position="127"/>
        <end position="150"/>
    </location>
</feature>
<evidence type="ECO:0000313" key="2">
    <source>
        <dbReference type="EMBL" id="TKA21686.1"/>
    </source>
</evidence>
<sequence length="150" mass="16767">MATYNIDLTSKATRSFTEDLPKRLIASHRKDDPSVHPSALKVLTRHLHSSRGNLLYSGIGGGNEMNTRYIRVIVDLAAGSKTDQDKQGLMKRTLQCCIDYQGKHAKDCEFEVRINEVNEGNVLRMCPEPASKGRSHRSSEGPLPHLPEVR</sequence>